<evidence type="ECO:0000256" key="1">
    <source>
        <dbReference type="ARBA" id="ARBA00004196"/>
    </source>
</evidence>
<comment type="similarity">
    <text evidence="5">Belongs to the bacterial solute-binding protein 9 family.</text>
</comment>
<sequence>MLADLVRQVAGEHVRVESVTKVGAEIHGYQPTPSDLVGAQDADLILDNGLGLERWFERFVAAVPAPHAVLSDGVEPVDIRSGNYQGRPNPHAWMSPEAAKVYVDNTVDALSDLAPEHAADFAANGEAYKGQLDEVMAELEAAFSNHAAVPALVTCEGAFSYLARDAGLREAFLWPVNSDAEGTPRQIKDAINFVNEHQVPAVFCESTVNPGAMEQVAAATEAELLTPLYVDSLSGPDGPVPSHLELIRHDIELIKKGLAA</sequence>
<accession>N1UY57</accession>
<name>N1UY57_9MICC</name>
<dbReference type="AlphaFoldDB" id="N1UY57"/>
<dbReference type="GO" id="GO:0030313">
    <property type="term" value="C:cell envelope"/>
    <property type="evidence" value="ECO:0007669"/>
    <property type="project" value="UniProtKB-SubCell"/>
</dbReference>
<evidence type="ECO:0000256" key="5">
    <source>
        <dbReference type="RuleBase" id="RU003512"/>
    </source>
</evidence>
<dbReference type="GO" id="GO:0007155">
    <property type="term" value="P:cell adhesion"/>
    <property type="evidence" value="ECO:0007669"/>
    <property type="project" value="InterPro"/>
</dbReference>
<keyword evidence="3" id="KW-0479">Metal-binding</keyword>
<dbReference type="EMBL" id="ANPE02000140">
    <property type="protein sequence ID" value="EMY34000.1"/>
    <property type="molecule type" value="Genomic_DNA"/>
</dbReference>
<protein>
    <submittedName>
        <fullName evidence="6">ABC transporter substrate-binding protein</fullName>
    </submittedName>
</protein>
<evidence type="ECO:0000256" key="4">
    <source>
        <dbReference type="ARBA" id="ARBA00022729"/>
    </source>
</evidence>
<dbReference type="Proteomes" id="UP000010729">
    <property type="component" value="Unassembled WGS sequence"/>
</dbReference>
<reference evidence="6 7" key="1">
    <citation type="journal article" date="2013" name="Genome Announc.">
        <title>Draft Genome Sequence of Arthrobacter crystallopoietes Strain BAB-32, Revealing Genes for Bioremediation.</title>
        <authorList>
            <person name="Joshi M.N."/>
            <person name="Pandit A.S."/>
            <person name="Sharma A."/>
            <person name="Pandya R.V."/>
            <person name="Desai S.M."/>
            <person name="Saxena A.K."/>
            <person name="Bagatharia S.B."/>
        </authorList>
    </citation>
    <scope>NUCLEOTIDE SEQUENCE [LARGE SCALE GENOMIC DNA]</scope>
    <source>
        <strain evidence="6 7">BAB-32</strain>
    </source>
</reference>
<proteinExistence type="inferred from homology"/>
<dbReference type="Gene3D" id="3.40.50.1980">
    <property type="entry name" value="Nitrogenase molybdenum iron protein domain"/>
    <property type="match status" value="2"/>
</dbReference>
<dbReference type="PRINTS" id="PR00691">
    <property type="entry name" value="ADHESINB"/>
</dbReference>
<dbReference type="InterPro" id="IPR006129">
    <property type="entry name" value="AdhesinB"/>
</dbReference>
<evidence type="ECO:0000256" key="3">
    <source>
        <dbReference type="ARBA" id="ARBA00022723"/>
    </source>
</evidence>
<dbReference type="InterPro" id="IPR006127">
    <property type="entry name" value="ZnuA-like"/>
</dbReference>
<evidence type="ECO:0000256" key="2">
    <source>
        <dbReference type="ARBA" id="ARBA00022448"/>
    </source>
</evidence>
<keyword evidence="2 5" id="KW-0813">Transport</keyword>
<dbReference type="PANTHER" id="PTHR42953:SF1">
    <property type="entry name" value="METAL-BINDING PROTEIN HI_0362-RELATED"/>
    <property type="match status" value="1"/>
</dbReference>
<dbReference type="Pfam" id="PF01297">
    <property type="entry name" value="ZnuA"/>
    <property type="match status" value="1"/>
</dbReference>
<keyword evidence="4" id="KW-0732">Signal</keyword>
<keyword evidence="7" id="KW-1185">Reference proteome</keyword>
<comment type="subcellular location">
    <subcellularLocation>
        <location evidence="1">Cell envelope</location>
    </subcellularLocation>
</comment>
<evidence type="ECO:0000313" key="6">
    <source>
        <dbReference type="EMBL" id="EMY34000.1"/>
    </source>
</evidence>
<evidence type="ECO:0000313" key="7">
    <source>
        <dbReference type="Proteomes" id="UP000010729"/>
    </source>
</evidence>
<dbReference type="GO" id="GO:0030001">
    <property type="term" value="P:metal ion transport"/>
    <property type="evidence" value="ECO:0007669"/>
    <property type="project" value="InterPro"/>
</dbReference>
<dbReference type="GO" id="GO:0046872">
    <property type="term" value="F:metal ion binding"/>
    <property type="evidence" value="ECO:0007669"/>
    <property type="project" value="UniProtKB-KW"/>
</dbReference>
<organism evidence="6 7">
    <name type="scientific">Arthrobacter crystallopoietes BAB-32</name>
    <dbReference type="NCBI Taxonomy" id="1246476"/>
    <lineage>
        <taxon>Bacteria</taxon>
        <taxon>Bacillati</taxon>
        <taxon>Actinomycetota</taxon>
        <taxon>Actinomycetes</taxon>
        <taxon>Micrococcales</taxon>
        <taxon>Micrococcaceae</taxon>
        <taxon>Crystallibacter</taxon>
    </lineage>
</organism>
<dbReference type="PRINTS" id="PR00690">
    <property type="entry name" value="ADHESNFAMILY"/>
</dbReference>
<dbReference type="InterPro" id="IPR006128">
    <property type="entry name" value="Lipoprotein_PsaA-like"/>
</dbReference>
<dbReference type="InterPro" id="IPR050492">
    <property type="entry name" value="Bact_metal-bind_prot9"/>
</dbReference>
<comment type="caution">
    <text evidence="6">The sequence shown here is derived from an EMBL/GenBank/DDBJ whole genome shotgun (WGS) entry which is preliminary data.</text>
</comment>
<gene>
    <name evidence="6" type="ORF">D477_011986</name>
</gene>
<dbReference type="PANTHER" id="PTHR42953">
    <property type="entry name" value="HIGH-AFFINITY ZINC UPTAKE SYSTEM PROTEIN ZNUA-RELATED"/>
    <property type="match status" value="1"/>
</dbReference>
<dbReference type="SUPFAM" id="SSF53807">
    <property type="entry name" value="Helical backbone' metal receptor"/>
    <property type="match status" value="1"/>
</dbReference>